<dbReference type="OrthoDB" id="3176171at2759"/>
<dbReference type="GO" id="GO:0051231">
    <property type="term" value="P:spindle elongation"/>
    <property type="evidence" value="ECO:0007669"/>
    <property type="project" value="TreeGrafter"/>
</dbReference>
<evidence type="ECO:0000313" key="15">
    <source>
        <dbReference type="Proteomes" id="UP000195402"/>
    </source>
</evidence>
<dbReference type="EMBL" id="MVGT01000437">
    <property type="protein sequence ID" value="OVA18222.1"/>
    <property type="molecule type" value="Genomic_DNA"/>
</dbReference>
<dbReference type="FunCoup" id="A0A200R660">
    <property type="interactions" value="1547"/>
</dbReference>
<dbReference type="InterPro" id="IPR036961">
    <property type="entry name" value="Kinesin_motor_dom_sf"/>
</dbReference>
<feature type="coiled-coil region" evidence="11">
    <location>
        <begin position="589"/>
        <end position="623"/>
    </location>
</feature>
<dbReference type="SUPFAM" id="SSF52540">
    <property type="entry name" value="P-loop containing nucleoside triphosphate hydrolases"/>
    <property type="match status" value="1"/>
</dbReference>
<dbReference type="GO" id="GO:0007018">
    <property type="term" value="P:microtubule-based movement"/>
    <property type="evidence" value="ECO:0007669"/>
    <property type="project" value="InterPro"/>
</dbReference>
<dbReference type="InterPro" id="IPR027417">
    <property type="entry name" value="P-loop_NTPase"/>
</dbReference>
<evidence type="ECO:0000256" key="1">
    <source>
        <dbReference type="ARBA" id="ARBA00004186"/>
    </source>
</evidence>
<comment type="subcellular location">
    <subcellularLocation>
        <location evidence="1">Cytoplasm</location>
        <location evidence="1">Cytoskeleton</location>
        <location evidence="1">Spindle</location>
    </subcellularLocation>
</comment>
<feature type="region of interest" description="Disordered" evidence="12">
    <location>
        <begin position="1"/>
        <end position="49"/>
    </location>
</feature>
<reference evidence="14 15" key="1">
    <citation type="journal article" date="2017" name="Mol. Plant">
        <title>The Genome of Medicinal Plant Macleaya cordata Provides New Insights into Benzylisoquinoline Alkaloids Metabolism.</title>
        <authorList>
            <person name="Liu X."/>
            <person name="Liu Y."/>
            <person name="Huang P."/>
            <person name="Ma Y."/>
            <person name="Qing Z."/>
            <person name="Tang Q."/>
            <person name="Cao H."/>
            <person name="Cheng P."/>
            <person name="Zheng Y."/>
            <person name="Yuan Z."/>
            <person name="Zhou Y."/>
            <person name="Liu J."/>
            <person name="Tang Z."/>
            <person name="Zhuo Y."/>
            <person name="Zhang Y."/>
            <person name="Yu L."/>
            <person name="Huang J."/>
            <person name="Yang P."/>
            <person name="Peng Q."/>
            <person name="Zhang J."/>
            <person name="Jiang W."/>
            <person name="Zhang Z."/>
            <person name="Lin K."/>
            <person name="Ro D.K."/>
            <person name="Chen X."/>
            <person name="Xiong X."/>
            <person name="Shang Y."/>
            <person name="Huang S."/>
            <person name="Zeng J."/>
        </authorList>
    </citation>
    <scope>NUCLEOTIDE SEQUENCE [LARGE SCALE GENOMIC DNA]</scope>
    <source>
        <strain evidence="15">cv. BLH2017</strain>
        <tissue evidence="14">Root</tissue>
    </source>
</reference>
<proteinExistence type="inferred from homology"/>
<keyword evidence="3" id="KW-0493">Microtubule</keyword>
<dbReference type="PROSITE" id="PS50067">
    <property type="entry name" value="KINESIN_MOTOR_2"/>
    <property type="match status" value="1"/>
</dbReference>
<feature type="coiled-coil region" evidence="11">
    <location>
        <begin position="411"/>
        <end position="517"/>
    </location>
</feature>
<evidence type="ECO:0000256" key="4">
    <source>
        <dbReference type="ARBA" id="ARBA00022741"/>
    </source>
</evidence>
<evidence type="ECO:0000256" key="6">
    <source>
        <dbReference type="ARBA" id="ARBA00023175"/>
    </source>
</evidence>
<keyword evidence="15" id="KW-1185">Reference proteome</keyword>
<evidence type="ECO:0000256" key="12">
    <source>
        <dbReference type="SAM" id="MobiDB-lite"/>
    </source>
</evidence>
<comment type="function">
    <text evidence="9">Responsible for microtubule translocation. May be important for the organization of phragmoplast-specific arrays of microtubules. Plays an essential role in stabilizing the mitotic spindle. Required during mitotic cytokinesis.</text>
</comment>
<name>A0A200R660_MACCD</name>
<dbReference type="GO" id="GO:0008017">
    <property type="term" value="F:microtubule binding"/>
    <property type="evidence" value="ECO:0007669"/>
    <property type="project" value="InterPro"/>
</dbReference>
<keyword evidence="4 10" id="KW-0547">Nucleotide-binding</keyword>
<dbReference type="GO" id="GO:0090307">
    <property type="term" value="P:mitotic spindle assembly"/>
    <property type="evidence" value="ECO:0007669"/>
    <property type="project" value="TreeGrafter"/>
</dbReference>
<dbReference type="InParanoid" id="A0A200R660"/>
<feature type="compositionally biased region" description="Basic and acidic residues" evidence="12">
    <location>
        <begin position="26"/>
        <end position="49"/>
    </location>
</feature>
<dbReference type="InterPro" id="IPR001752">
    <property type="entry name" value="Kinesin_motor_dom"/>
</dbReference>
<accession>A0A200R660</accession>
<organism evidence="14 15">
    <name type="scientific">Macleaya cordata</name>
    <name type="common">Five-seeded plume-poppy</name>
    <name type="synonym">Bocconia cordata</name>
    <dbReference type="NCBI Taxonomy" id="56857"/>
    <lineage>
        <taxon>Eukaryota</taxon>
        <taxon>Viridiplantae</taxon>
        <taxon>Streptophyta</taxon>
        <taxon>Embryophyta</taxon>
        <taxon>Tracheophyta</taxon>
        <taxon>Spermatophyta</taxon>
        <taxon>Magnoliopsida</taxon>
        <taxon>Ranunculales</taxon>
        <taxon>Papaveraceae</taxon>
        <taxon>Papaveroideae</taxon>
        <taxon>Macleaya</taxon>
    </lineage>
</organism>
<dbReference type="GO" id="GO:0072686">
    <property type="term" value="C:mitotic spindle"/>
    <property type="evidence" value="ECO:0007669"/>
    <property type="project" value="TreeGrafter"/>
</dbReference>
<dbReference type="InterPro" id="IPR047241">
    <property type="entry name" value="KIF11-like_kin_motor_dom"/>
</dbReference>
<evidence type="ECO:0000256" key="2">
    <source>
        <dbReference type="ARBA" id="ARBA00022490"/>
    </source>
</evidence>
<dbReference type="PRINTS" id="PR00380">
    <property type="entry name" value="KINESINHEAVY"/>
</dbReference>
<comment type="similarity">
    <text evidence="8">Belongs to the TRAFAC class myosin-kinesin ATPase superfamily. Kinesin family. KIN-5/BimC subfamily.</text>
</comment>
<dbReference type="GO" id="GO:0005524">
    <property type="term" value="F:ATP binding"/>
    <property type="evidence" value="ECO:0007669"/>
    <property type="project" value="UniProtKB-UniRule"/>
</dbReference>
<evidence type="ECO:0000256" key="8">
    <source>
        <dbReference type="ARBA" id="ARBA00034704"/>
    </source>
</evidence>
<dbReference type="CDD" id="cd01364">
    <property type="entry name" value="KISc_BimC_Eg5"/>
    <property type="match status" value="1"/>
</dbReference>
<dbReference type="InterPro" id="IPR047149">
    <property type="entry name" value="KIF11-like"/>
</dbReference>
<evidence type="ECO:0000256" key="11">
    <source>
        <dbReference type="SAM" id="Coils"/>
    </source>
</evidence>
<sequence>MDSSQSQLQRRGGGLVSLSPSQTPRSSDKATRDLRSGDGNSSHKHDKDKGVNVQVLLRCRPLSEDEMRVNTPVVISCNENRREVCAVQNIANKQIDRTFAFDKVFGPTSQQQDLYEQSISPIVNEVLEGYNCTIFAYGQTGTGKTYTMEGGGKKAKNGEFPNDAGVIPRSVRQIFDILEAQNAEYSMKVTHLELYNEEITDLLAPEEMSKFIDDKSKKPIALMEDGKGGVFVRGLEEEIVTTANEIYKILEKGSAKRRTAETLLNKQSSRSHSIFSITIHIKECTPEGEELIKCGKLNLVDLAGSENISRSGAREGRAREAGEINKSLLTLGRVINALVEHSGHVPYRDSKLTRLLRDSLGGKTKTCIIATISPSIHCLEETLSTLDYAHRAKNIKNKPEVNQKMMKSALIKDLYTEIDRLKQEVYAAREKNGIYIPRDRYLQEEAEKKAMAEKIERMELNSESKDKQLLGLQELYNAQQLLTAELSEKLEKTQKKLENTEHALFDLEERYRQANATIKEKEFLISNLLRSEKTLIERAFELRSELENAASDVSGLFAKIERKDKIEDGNRTIVQKFQSQLTQQLEVLHKTVSASVIQQEQQLKEMEEDMQSFVSTKAEATEELRGRVGKLQTMYNSGIKTLDDLAGELDGNSRSTFANMNLEVSKHSSALEDLLKGVASEADNLLTELQSSLSNQGEKLTAYAQQQREGYSRAVATTRSISKITVNFFKTLDMHASKLSQIVEESQTVQDQKLCELEKKYEECAANEEKQLLEKVAELLASSSARKKKLVQTAVDGLRESAVSRTDELRQEMSTMQDFTGSVKEEWTTYMEKTENNYCEDTAAVESGKSGLEAGLHHCMTKAKMGAQQWKNAQESLLSLEKGNVASVDSIVRGGMEANQMLRSRLSSAASSALEDVDVANKSLLSSIEYSLKLDHEARGNISSMIDPCCVDLRELKSGHYHKIVEITDNAGNCLEKEYTVDEPSCSTPRKRSFNLPSMASIEELRTPAFEELLKLFWEAKSGKQANGDVKHLSGAYEAAQSLRDSRLPLTAIN</sequence>
<evidence type="ECO:0000256" key="10">
    <source>
        <dbReference type="PROSITE-ProRule" id="PRU00283"/>
    </source>
</evidence>
<feature type="binding site" evidence="10">
    <location>
        <begin position="138"/>
        <end position="145"/>
    </location>
    <ligand>
        <name>ATP</name>
        <dbReference type="ChEBI" id="CHEBI:30616"/>
    </ligand>
</feature>
<protein>
    <submittedName>
        <fullName evidence="14">Kinesin</fullName>
    </submittedName>
</protein>
<dbReference type="SMART" id="SM00129">
    <property type="entry name" value="KISc"/>
    <property type="match status" value="1"/>
</dbReference>
<dbReference type="InterPro" id="IPR019821">
    <property type="entry name" value="Kinesin_motor_CS"/>
</dbReference>
<keyword evidence="7" id="KW-0206">Cytoskeleton</keyword>
<evidence type="ECO:0000256" key="3">
    <source>
        <dbReference type="ARBA" id="ARBA00022701"/>
    </source>
</evidence>
<feature type="domain" description="Kinesin motor" evidence="13">
    <location>
        <begin position="52"/>
        <end position="395"/>
    </location>
</feature>
<dbReference type="PANTHER" id="PTHR47970">
    <property type="entry name" value="KINESIN-LIKE PROTEIN KIF11"/>
    <property type="match status" value="1"/>
</dbReference>
<dbReference type="GO" id="GO:0008574">
    <property type="term" value="F:plus-end-directed microtubule motor activity"/>
    <property type="evidence" value="ECO:0007669"/>
    <property type="project" value="TreeGrafter"/>
</dbReference>
<dbReference type="Pfam" id="PF00225">
    <property type="entry name" value="Kinesin"/>
    <property type="match status" value="1"/>
</dbReference>
<dbReference type="PROSITE" id="PS00411">
    <property type="entry name" value="KINESIN_MOTOR_1"/>
    <property type="match status" value="1"/>
</dbReference>
<dbReference type="AlphaFoldDB" id="A0A200R660"/>
<dbReference type="PANTHER" id="PTHR47970:SF9">
    <property type="entry name" value="KINESIN-LIKE PROTEIN KIN-5D"/>
    <property type="match status" value="1"/>
</dbReference>
<dbReference type="STRING" id="56857.A0A200R660"/>
<dbReference type="OMA" id="EMRLHTP"/>
<evidence type="ECO:0000313" key="14">
    <source>
        <dbReference type="EMBL" id="OVA18222.1"/>
    </source>
</evidence>
<evidence type="ECO:0000259" key="13">
    <source>
        <dbReference type="PROSITE" id="PS50067"/>
    </source>
</evidence>
<keyword evidence="5 10" id="KW-0067">ATP-binding</keyword>
<dbReference type="GO" id="GO:0005876">
    <property type="term" value="C:spindle microtubule"/>
    <property type="evidence" value="ECO:0007669"/>
    <property type="project" value="TreeGrafter"/>
</dbReference>
<evidence type="ECO:0000256" key="5">
    <source>
        <dbReference type="ARBA" id="ARBA00022840"/>
    </source>
</evidence>
<gene>
    <name evidence="14" type="ORF">BVC80_1835g654</name>
</gene>
<dbReference type="Gene3D" id="3.40.850.10">
    <property type="entry name" value="Kinesin motor domain"/>
    <property type="match status" value="1"/>
</dbReference>
<keyword evidence="2" id="KW-0963">Cytoplasm</keyword>
<keyword evidence="11" id="KW-0175">Coiled coil</keyword>
<evidence type="ECO:0000256" key="9">
    <source>
        <dbReference type="ARBA" id="ARBA00046159"/>
    </source>
</evidence>
<evidence type="ECO:0000256" key="7">
    <source>
        <dbReference type="ARBA" id="ARBA00023212"/>
    </source>
</evidence>
<comment type="caution">
    <text evidence="14">The sequence shown here is derived from an EMBL/GenBank/DDBJ whole genome shotgun (WGS) entry which is preliminary data.</text>
</comment>
<dbReference type="FunFam" id="3.40.850.10:FF:000019">
    <property type="entry name" value="Kinesin-like protein KIN-5D"/>
    <property type="match status" value="1"/>
</dbReference>
<keyword evidence="6 10" id="KW-0505">Motor protein</keyword>
<dbReference type="Proteomes" id="UP000195402">
    <property type="component" value="Unassembled WGS sequence"/>
</dbReference>